<gene>
    <name evidence="1" type="ORF">L1987_20562</name>
</gene>
<dbReference type="EMBL" id="CM042024">
    <property type="protein sequence ID" value="KAI3810911.1"/>
    <property type="molecule type" value="Genomic_DNA"/>
</dbReference>
<reference evidence="1 2" key="2">
    <citation type="journal article" date="2022" name="Mol. Ecol. Resour.">
        <title>The genomes of chicory, endive, great burdock and yacon provide insights into Asteraceae paleo-polyploidization history and plant inulin production.</title>
        <authorList>
            <person name="Fan W."/>
            <person name="Wang S."/>
            <person name="Wang H."/>
            <person name="Wang A."/>
            <person name="Jiang F."/>
            <person name="Liu H."/>
            <person name="Zhao H."/>
            <person name="Xu D."/>
            <person name="Zhang Y."/>
        </authorList>
    </citation>
    <scope>NUCLEOTIDE SEQUENCE [LARGE SCALE GENOMIC DNA]</scope>
    <source>
        <strain evidence="2">cv. Yunnan</strain>
        <tissue evidence="1">Leaves</tissue>
    </source>
</reference>
<reference evidence="2" key="1">
    <citation type="journal article" date="2022" name="Mol. Ecol. Resour.">
        <title>The genomes of chicory, endive, great burdock and yacon provide insights into Asteraceae palaeo-polyploidization history and plant inulin production.</title>
        <authorList>
            <person name="Fan W."/>
            <person name="Wang S."/>
            <person name="Wang H."/>
            <person name="Wang A."/>
            <person name="Jiang F."/>
            <person name="Liu H."/>
            <person name="Zhao H."/>
            <person name="Xu D."/>
            <person name="Zhang Y."/>
        </authorList>
    </citation>
    <scope>NUCLEOTIDE SEQUENCE [LARGE SCALE GENOMIC DNA]</scope>
    <source>
        <strain evidence="2">cv. Yunnan</strain>
    </source>
</reference>
<protein>
    <submittedName>
        <fullName evidence="1">Uncharacterized protein</fullName>
    </submittedName>
</protein>
<evidence type="ECO:0000313" key="1">
    <source>
        <dbReference type="EMBL" id="KAI3810911.1"/>
    </source>
</evidence>
<sequence>MALPLDEVKRLMTEEFCPRNEVKKLEAEFWDLAQDSGESLAYTTRFHELSLLMPHMVTPLSRCIEKYIGGLPRQIQDTVLGRNPATLEDAIRLSATLTDNHVKAGTLTKKGSKKVSETVTPPTHNKEATTEPSRNNRKRKVRNFAVVTPTVPVNQAAPMVQTPAKKPYVGIYPLCATCNYHHPQTIPCRLCTHCGRYGHTINVCRAKVLAGQVHPPNRTVPQVANQGAPAIANGRACFSSNSSYRMKIPYMRDYSEKRSCFSCGLIGHIRIACPHKAKGNRHVTPEKVRTPVKPYVNPNVVKPRDKPKGNSKSEVRLSRPQRRRRNRRLRKLLEHQEFSQSTHFSNERKFSNTSHFKQKELNEKKYVWKSKVSISDSSEQSLKIDERFDCEWSEVYYFDTDGRPMTTMAWVPISN</sequence>
<dbReference type="Proteomes" id="UP001056120">
    <property type="component" value="Linkage Group LG07"/>
</dbReference>
<accession>A0ACB9ITT8</accession>
<comment type="caution">
    <text evidence="1">The sequence shown here is derived from an EMBL/GenBank/DDBJ whole genome shotgun (WGS) entry which is preliminary data.</text>
</comment>
<keyword evidence="2" id="KW-1185">Reference proteome</keyword>
<organism evidence="1 2">
    <name type="scientific">Smallanthus sonchifolius</name>
    <dbReference type="NCBI Taxonomy" id="185202"/>
    <lineage>
        <taxon>Eukaryota</taxon>
        <taxon>Viridiplantae</taxon>
        <taxon>Streptophyta</taxon>
        <taxon>Embryophyta</taxon>
        <taxon>Tracheophyta</taxon>
        <taxon>Spermatophyta</taxon>
        <taxon>Magnoliopsida</taxon>
        <taxon>eudicotyledons</taxon>
        <taxon>Gunneridae</taxon>
        <taxon>Pentapetalae</taxon>
        <taxon>asterids</taxon>
        <taxon>campanulids</taxon>
        <taxon>Asterales</taxon>
        <taxon>Asteraceae</taxon>
        <taxon>Asteroideae</taxon>
        <taxon>Heliantheae alliance</taxon>
        <taxon>Millerieae</taxon>
        <taxon>Smallanthus</taxon>
    </lineage>
</organism>
<proteinExistence type="predicted"/>
<evidence type="ECO:0000313" key="2">
    <source>
        <dbReference type="Proteomes" id="UP001056120"/>
    </source>
</evidence>
<name>A0ACB9ITT8_9ASTR</name>